<reference evidence="1" key="1">
    <citation type="journal article" date="2021" name="PeerJ">
        <title>Extensive microbial diversity within the chicken gut microbiome revealed by metagenomics and culture.</title>
        <authorList>
            <person name="Gilroy R."/>
            <person name="Ravi A."/>
            <person name="Getino M."/>
            <person name="Pursley I."/>
            <person name="Horton D.L."/>
            <person name="Alikhan N.F."/>
            <person name="Baker D."/>
            <person name="Gharbi K."/>
            <person name="Hall N."/>
            <person name="Watson M."/>
            <person name="Adriaenssens E.M."/>
            <person name="Foster-Nyarko E."/>
            <person name="Jarju S."/>
            <person name="Secka A."/>
            <person name="Antonio M."/>
            <person name="Oren A."/>
            <person name="Chaudhuri R.R."/>
            <person name="La Ragione R."/>
            <person name="Hildebrand F."/>
            <person name="Pallen M.J."/>
        </authorList>
    </citation>
    <scope>NUCLEOTIDE SEQUENCE</scope>
    <source>
        <strain evidence="1">ChiGjej2B2-19336</strain>
    </source>
</reference>
<proteinExistence type="predicted"/>
<dbReference type="AlphaFoldDB" id="A0A921DRV7"/>
<reference evidence="1" key="2">
    <citation type="submission" date="2021-09" db="EMBL/GenBank/DDBJ databases">
        <authorList>
            <person name="Gilroy R."/>
        </authorList>
    </citation>
    <scope>NUCLEOTIDE SEQUENCE</scope>
    <source>
        <strain evidence="1">ChiGjej2B2-19336</strain>
    </source>
</reference>
<comment type="caution">
    <text evidence="1">The sequence shown here is derived from an EMBL/GenBank/DDBJ whole genome shotgun (WGS) entry which is preliminary data.</text>
</comment>
<dbReference type="Proteomes" id="UP000698963">
    <property type="component" value="Unassembled WGS sequence"/>
</dbReference>
<dbReference type="RefSeq" id="WP_304122543.1">
    <property type="nucleotide sequence ID" value="NZ_DYZA01000154.1"/>
</dbReference>
<name>A0A921DRV7_9BACT</name>
<dbReference type="EMBL" id="DYZA01000154">
    <property type="protein sequence ID" value="HJD97488.1"/>
    <property type="molecule type" value="Genomic_DNA"/>
</dbReference>
<evidence type="ECO:0000313" key="1">
    <source>
        <dbReference type="EMBL" id="HJD97488.1"/>
    </source>
</evidence>
<evidence type="ECO:0000313" key="2">
    <source>
        <dbReference type="Proteomes" id="UP000698963"/>
    </source>
</evidence>
<organism evidence="1 2">
    <name type="scientific">Mailhella massiliensis</name>
    <dbReference type="NCBI Taxonomy" id="1903261"/>
    <lineage>
        <taxon>Bacteria</taxon>
        <taxon>Pseudomonadati</taxon>
        <taxon>Thermodesulfobacteriota</taxon>
        <taxon>Desulfovibrionia</taxon>
        <taxon>Desulfovibrionales</taxon>
        <taxon>Desulfovibrionaceae</taxon>
        <taxon>Mailhella</taxon>
    </lineage>
</organism>
<gene>
    <name evidence="1" type="ORF">K8W16_07570</name>
</gene>
<protein>
    <submittedName>
        <fullName evidence="1">Phage GP46 family protein</fullName>
    </submittedName>
</protein>
<sequence>MTQDEQGAFDLSLNKNDLVGDDSLGTEVMVSLFTDVRAEKDELPPEYADPRGWWADVLLALRGDEQGTGSKLWLLRRQKQLESVLVRAEAYARSALQWLIDEGLASAVEVTAENPSQGVLGLRISIARTSPSVVQRVVDVWQVNISENSITMEAA</sequence>
<dbReference type="Pfam" id="PF07409">
    <property type="entry name" value="GP46"/>
    <property type="match status" value="1"/>
</dbReference>
<dbReference type="InterPro" id="IPR010877">
    <property type="entry name" value="Phage_Mu_Gp46"/>
</dbReference>
<accession>A0A921DRV7</accession>